<keyword evidence="5" id="KW-0234">DNA repair</keyword>
<dbReference type="GO" id="GO:0000781">
    <property type="term" value="C:chromosome, telomeric region"/>
    <property type="evidence" value="ECO:0007669"/>
    <property type="project" value="UniProtKB-SubCell"/>
</dbReference>
<feature type="compositionally biased region" description="Polar residues" evidence="9">
    <location>
        <begin position="470"/>
        <end position="483"/>
    </location>
</feature>
<dbReference type="PROSITE" id="PS50006">
    <property type="entry name" value="FHA_DOMAIN"/>
    <property type="match status" value="1"/>
</dbReference>
<proteinExistence type="inferred from homology"/>
<dbReference type="GO" id="GO:0030870">
    <property type="term" value="C:Mre11 complex"/>
    <property type="evidence" value="ECO:0007669"/>
    <property type="project" value="InterPro"/>
</dbReference>
<dbReference type="InterPro" id="IPR008984">
    <property type="entry name" value="SMAD_FHA_dom_sf"/>
</dbReference>
<reference evidence="11" key="2">
    <citation type="submission" date="2025-09" db="UniProtKB">
        <authorList>
            <consortium name="Ensembl"/>
        </authorList>
    </citation>
    <scope>IDENTIFICATION</scope>
</reference>
<dbReference type="GO" id="GO:0051321">
    <property type="term" value="P:meiotic cell cycle"/>
    <property type="evidence" value="ECO:0007669"/>
    <property type="project" value="UniProtKB-KW"/>
</dbReference>
<dbReference type="GeneTree" id="ENSGT00390000000521"/>
<dbReference type="GO" id="GO:0016605">
    <property type="term" value="C:PML body"/>
    <property type="evidence" value="ECO:0007669"/>
    <property type="project" value="UniProtKB-SubCell"/>
</dbReference>
<protein>
    <recommendedName>
        <fullName evidence="10">FHA domain-containing protein</fullName>
    </recommendedName>
</protein>
<reference evidence="11" key="1">
    <citation type="submission" date="2025-08" db="UniProtKB">
        <authorList>
            <consortium name="Ensembl"/>
        </authorList>
    </citation>
    <scope>IDENTIFICATION</scope>
</reference>
<dbReference type="GO" id="GO:0000724">
    <property type="term" value="P:double-strand break repair via homologous recombination"/>
    <property type="evidence" value="ECO:0007669"/>
    <property type="project" value="TreeGrafter"/>
</dbReference>
<dbReference type="Gene3D" id="3.40.50.10190">
    <property type="entry name" value="BRCT domain"/>
    <property type="match status" value="1"/>
</dbReference>
<comment type="subcellular location">
    <subcellularLocation>
        <location evidence="2">Chromosome</location>
    </subcellularLocation>
    <subcellularLocation>
        <location evidence="1">Nucleus</location>
    </subcellularLocation>
</comment>
<feature type="compositionally biased region" description="Polar residues" evidence="9">
    <location>
        <begin position="521"/>
        <end position="530"/>
    </location>
</feature>
<dbReference type="SUPFAM" id="SSF49879">
    <property type="entry name" value="SMAD/FHA domain"/>
    <property type="match status" value="1"/>
</dbReference>
<dbReference type="GO" id="GO:0003684">
    <property type="term" value="F:damaged DNA binding"/>
    <property type="evidence" value="ECO:0007669"/>
    <property type="project" value="TreeGrafter"/>
</dbReference>
<feature type="compositionally biased region" description="Polar residues" evidence="9">
    <location>
        <begin position="541"/>
        <end position="558"/>
    </location>
</feature>
<gene>
    <name evidence="11" type="primary">nbn</name>
</gene>
<dbReference type="SUPFAM" id="SSF52113">
    <property type="entry name" value="BRCT domain"/>
    <property type="match status" value="1"/>
</dbReference>
<feature type="compositionally biased region" description="Polar residues" evidence="9">
    <location>
        <begin position="412"/>
        <end position="428"/>
    </location>
</feature>
<feature type="compositionally biased region" description="Basic and acidic residues" evidence="9">
    <location>
        <begin position="564"/>
        <end position="581"/>
    </location>
</feature>
<evidence type="ECO:0000313" key="11">
    <source>
        <dbReference type="Ensembl" id="ENSGMOP00000008600.2"/>
    </source>
</evidence>
<dbReference type="PANTHER" id="PTHR12162:SF0">
    <property type="entry name" value="NIBRIN"/>
    <property type="match status" value="1"/>
</dbReference>
<dbReference type="Ensembl" id="ENSGMOT00000008841.2">
    <property type="protein sequence ID" value="ENSGMOP00000008600.2"/>
    <property type="gene ID" value="ENSGMOG00000008039.2"/>
</dbReference>
<evidence type="ECO:0000259" key="10">
    <source>
        <dbReference type="PROSITE" id="PS50006"/>
    </source>
</evidence>
<keyword evidence="4" id="KW-0227">DNA damage</keyword>
<dbReference type="InterPro" id="IPR032429">
    <property type="entry name" value="Nibrin_BRCT2"/>
</dbReference>
<organism evidence="11 12">
    <name type="scientific">Gadus morhua</name>
    <name type="common">Atlantic cod</name>
    <dbReference type="NCBI Taxonomy" id="8049"/>
    <lineage>
        <taxon>Eukaryota</taxon>
        <taxon>Metazoa</taxon>
        <taxon>Chordata</taxon>
        <taxon>Craniata</taxon>
        <taxon>Vertebrata</taxon>
        <taxon>Euteleostomi</taxon>
        <taxon>Actinopterygii</taxon>
        <taxon>Neopterygii</taxon>
        <taxon>Teleostei</taxon>
        <taxon>Neoteleostei</taxon>
        <taxon>Acanthomorphata</taxon>
        <taxon>Zeiogadaria</taxon>
        <taxon>Gadariae</taxon>
        <taxon>Gadiformes</taxon>
        <taxon>Gadoidei</taxon>
        <taxon>Gadidae</taxon>
        <taxon>Gadus</taxon>
    </lineage>
</organism>
<comment type="similarity">
    <text evidence="8">Belongs to the Nibrin family.</text>
</comment>
<feature type="compositionally biased region" description="Low complexity" evidence="9">
    <location>
        <begin position="455"/>
        <end position="465"/>
    </location>
</feature>
<evidence type="ECO:0000256" key="5">
    <source>
        <dbReference type="ARBA" id="ARBA00023204"/>
    </source>
</evidence>
<dbReference type="Gene3D" id="3.40.50.10980">
    <property type="entry name" value="Nibrin, BRCT2 domain"/>
    <property type="match status" value="1"/>
</dbReference>
<feature type="region of interest" description="Disordered" evidence="9">
    <location>
        <begin position="598"/>
        <end position="680"/>
    </location>
</feature>
<evidence type="ECO:0000256" key="6">
    <source>
        <dbReference type="ARBA" id="ARBA00023242"/>
    </source>
</evidence>
<dbReference type="CDD" id="cd22667">
    <property type="entry name" value="FHA_NBN"/>
    <property type="match status" value="1"/>
</dbReference>
<feature type="compositionally biased region" description="Gly residues" evidence="9">
    <location>
        <begin position="648"/>
        <end position="657"/>
    </location>
</feature>
<dbReference type="InterPro" id="IPR000253">
    <property type="entry name" value="FHA_dom"/>
</dbReference>
<evidence type="ECO:0000256" key="4">
    <source>
        <dbReference type="ARBA" id="ARBA00022763"/>
    </source>
</evidence>
<dbReference type="Pfam" id="PF08599">
    <property type="entry name" value="Nbs1_C"/>
    <property type="match status" value="1"/>
</dbReference>
<dbReference type="AlphaFoldDB" id="A0A8C4ZB54"/>
<evidence type="ECO:0000256" key="8">
    <source>
        <dbReference type="ARBA" id="ARBA00044757"/>
    </source>
</evidence>
<dbReference type="Proteomes" id="UP000694546">
    <property type="component" value="Chromosome 11"/>
</dbReference>
<dbReference type="Pfam" id="PF00533">
    <property type="entry name" value="BRCT"/>
    <property type="match status" value="1"/>
</dbReference>
<feature type="region of interest" description="Disordered" evidence="9">
    <location>
        <begin position="378"/>
        <end position="584"/>
    </location>
</feature>
<evidence type="ECO:0000256" key="2">
    <source>
        <dbReference type="ARBA" id="ARBA00004286"/>
    </source>
</evidence>
<evidence type="ECO:0000256" key="9">
    <source>
        <dbReference type="SAM" id="MobiDB-lite"/>
    </source>
</evidence>
<dbReference type="InterPro" id="IPR001357">
    <property type="entry name" value="BRCT_dom"/>
</dbReference>
<feature type="domain" description="FHA" evidence="10">
    <location>
        <begin position="22"/>
        <end position="70"/>
    </location>
</feature>
<accession>A0A8C4ZB54</accession>
<sequence length="904" mass="97620">MWILKPREPGGETHYLLPTKLYVVGRKNCDVLLANDQSISRAHAHLTADEQTLSVKDSSKYGTFVNDSRLPENQPMILRAGDNVTFGVFHSKFSVEHRELVVCSSCLDNSEKKLLSDALQPLGGRLVNSWTPDCTHLVMSSVKVTIKTICALLCGGFIVKREYFTEFSRALPQRLPPPESHSFIPEIDEPSLNKEAVNLCSNPERGRLFRGKNFVFFNSKQLKRLSAAVSFGGGESLLLEEGSLPRPLLESPQSCVVYPAASGSSQLLLPSSTAGWLDSAKRLVHESGCRLITESEIGLAAIYVSCEKYCNPSIAFSESDSVQSVRPRLPPYASLSQNVAVEETVLQASSINITAYVGNTEASQGLGTKSTARIETVGETQKTPQHSRTHPLSKPRPSAQGAGRVSAVADTMSASFHTVENTGSQQQEAGPREQGAKNAGVLPSNQKNHIGVGASSQKRSSQKQKPPAQLSPQKQAPLTNFFQPVNKKRPRADEFSAEESEPKRALQSGASSSSSSSAASRNPTGAQSPPGSEFDLFTRPMDTQSRAGGVSHPSQQGTLGRKRKELEEVGDKELEKEKADDLDMEELESLMSLEMEDFGEPSRAAPDQQAQLVGNRSVDKRNPASTVAVEHSSTSKRPRVDPRDPVGAGPGPSGGLLKGSTSTTTTTTTTTTTQSLEAENCTNSIMRPNPLITADRAGGARWLCGGPEEAPAGTRSQEALAVKDENVSMVVDGSEALGGTARGQPMEVLEKPLKVFKQDKIASEAEEGLPKRLVLVEFKSLMVTAPPRGKPQQTQGPSSTKNFKCFCKVRGSSTERLARLIGGGDLLAHNRGKNSELDDLLKDASEEEQQSRRDESLGDDLFSMGTWWTTSGSMCVEAVGAWVCLASGDREAREEMSGWCPKRR</sequence>
<name>A0A8C4ZB54_GADMO</name>
<dbReference type="CDD" id="cd17741">
    <property type="entry name" value="BRCT_nibrin"/>
    <property type="match status" value="1"/>
</dbReference>
<dbReference type="InterPro" id="IPR043014">
    <property type="entry name" value="Nibrin_BRCT2_sf"/>
</dbReference>
<keyword evidence="3" id="KW-0158">Chromosome</keyword>
<evidence type="ECO:0000256" key="3">
    <source>
        <dbReference type="ARBA" id="ARBA00022454"/>
    </source>
</evidence>
<evidence type="ECO:0000256" key="1">
    <source>
        <dbReference type="ARBA" id="ARBA00004123"/>
    </source>
</evidence>
<dbReference type="InterPro" id="IPR040227">
    <property type="entry name" value="Nibrin-rel"/>
</dbReference>
<dbReference type="Pfam" id="PF00498">
    <property type="entry name" value="FHA"/>
    <property type="match status" value="1"/>
</dbReference>
<dbReference type="SMART" id="SM01348">
    <property type="entry name" value="Nbs1_C"/>
    <property type="match status" value="1"/>
</dbReference>
<dbReference type="InterPro" id="IPR013908">
    <property type="entry name" value="Nibrin_C"/>
</dbReference>
<feature type="compositionally biased region" description="Low complexity" evidence="9">
    <location>
        <begin position="508"/>
        <end position="520"/>
    </location>
</feature>
<evidence type="ECO:0000256" key="7">
    <source>
        <dbReference type="ARBA" id="ARBA00023306"/>
    </source>
</evidence>
<dbReference type="Pfam" id="PF16508">
    <property type="entry name" value="NIBRIN_BRCT_II"/>
    <property type="match status" value="1"/>
</dbReference>
<dbReference type="SMART" id="SM00240">
    <property type="entry name" value="FHA"/>
    <property type="match status" value="1"/>
</dbReference>
<feature type="compositionally biased region" description="Low complexity" evidence="9">
    <location>
        <begin position="660"/>
        <end position="673"/>
    </location>
</feature>
<dbReference type="Gene3D" id="2.60.200.20">
    <property type="match status" value="1"/>
</dbReference>
<dbReference type="InterPro" id="IPR036420">
    <property type="entry name" value="BRCT_dom_sf"/>
</dbReference>
<keyword evidence="7" id="KW-0131">Cell cycle</keyword>
<dbReference type="PANTHER" id="PTHR12162">
    <property type="entry name" value="NIBRIN-RELATED"/>
    <property type="match status" value="1"/>
</dbReference>
<keyword evidence="12" id="KW-1185">Reference proteome</keyword>
<evidence type="ECO:0000313" key="12">
    <source>
        <dbReference type="Proteomes" id="UP000694546"/>
    </source>
</evidence>
<keyword evidence="6" id="KW-0539">Nucleus</keyword>
<dbReference type="GO" id="GO:0007095">
    <property type="term" value="P:mitotic G2 DNA damage checkpoint signaling"/>
    <property type="evidence" value="ECO:0007669"/>
    <property type="project" value="InterPro"/>
</dbReference>